<dbReference type="InterPro" id="IPR036291">
    <property type="entry name" value="NAD(P)-bd_dom_sf"/>
</dbReference>
<protein>
    <submittedName>
        <fullName evidence="1">Uncharacterized protein</fullName>
    </submittedName>
</protein>
<reference evidence="1" key="1">
    <citation type="submission" date="2021-01" db="EMBL/GenBank/DDBJ databases">
        <authorList>
            <person name="Corre E."/>
            <person name="Pelletier E."/>
            <person name="Niang G."/>
            <person name="Scheremetjew M."/>
            <person name="Finn R."/>
            <person name="Kale V."/>
            <person name="Holt S."/>
            <person name="Cochrane G."/>
            <person name="Meng A."/>
            <person name="Brown T."/>
            <person name="Cohen L."/>
        </authorList>
    </citation>
    <scope>NUCLEOTIDE SEQUENCE</scope>
    <source>
        <strain evidence="1">SoJaBio B1-5/56/2</strain>
    </source>
</reference>
<name>A0A7S4P245_9EUKA</name>
<dbReference type="SUPFAM" id="SSF51735">
    <property type="entry name" value="NAD(P)-binding Rossmann-fold domains"/>
    <property type="match status" value="1"/>
</dbReference>
<sequence>MAHFLYGRVCLVTSASSQVGRIVATTLQELGASVLCHNDTSLPTSDNEEKENQFFVDLGTREGVTELVAQIEKRTDRLDLVAHCSGHESTSKTSTPLTTCPIKSLEDIMRVKFRATLQLYQGLHPLLLRSPSPLFLFPLSPQTQHLLGEEREKGELSEPVLAVSGFAMEGLRRALEVSYGGEGGISFASFEADSSANTEQITSSLHEVLKVPLPNIE</sequence>
<dbReference type="EMBL" id="HBKR01027820">
    <property type="protein sequence ID" value="CAE2321357.1"/>
    <property type="molecule type" value="Transcribed_RNA"/>
</dbReference>
<dbReference type="Gene3D" id="3.40.50.720">
    <property type="entry name" value="NAD(P)-binding Rossmann-like Domain"/>
    <property type="match status" value="1"/>
</dbReference>
<dbReference type="Pfam" id="PF00106">
    <property type="entry name" value="adh_short"/>
    <property type="match status" value="1"/>
</dbReference>
<accession>A0A7S4P245</accession>
<proteinExistence type="predicted"/>
<gene>
    <name evidence="1" type="ORF">NAES01612_LOCUS18139</name>
</gene>
<organism evidence="1">
    <name type="scientific">Paramoeba aestuarina</name>
    <dbReference type="NCBI Taxonomy" id="180227"/>
    <lineage>
        <taxon>Eukaryota</taxon>
        <taxon>Amoebozoa</taxon>
        <taxon>Discosea</taxon>
        <taxon>Flabellinia</taxon>
        <taxon>Dactylopodida</taxon>
        <taxon>Paramoebidae</taxon>
        <taxon>Paramoeba</taxon>
    </lineage>
</organism>
<dbReference type="InterPro" id="IPR002347">
    <property type="entry name" value="SDR_fam"/>
</dbReference>
<evidence type="ECO:0000313" key="1">
    <source>
        <dbReference type="EMBL" id="CAE2321357.1"/>
    </source>
</evidence>
<dbReference type="AlphaFoldDB" id="A0A7S4P245"/>